<keyword evidence="2" id="KW-0812">Transmembrane</keyword>
<accession>A0A1B6E143</accession>
<evidence type="ECO:0000256" key="2">
    <source>
        <dbReference type="ARBA" id="ARBA00022692"/>
    </source>
</evidence>
<dbReference type="PROSITE" id="PS51212">
    <property type="entry name" value="WSC"/>
    <property type="match status" value="5"/>
</dbReference>
<dbReference type="Pfam" id="PF01822">
    <property type="entry name" value="WSC"/>
    <property type="match status" value="5"/>
</dbReference>
<evidence type="ECO:0000256" key="1">
    <source>
        <dbReference type="ARBA" id="ARBA00004167"/>
    </source>
</evidence>
<dbReference type="PANTHER" id="PTHR24269">
    <property type="entry name" value="KREMEN PROTEIN"/>
    <property type="match status" value="1"/>
</dbReference>
<feature type="domain" description="WSC" evidence="7">
    <location>
        <begin position="381"/>
        <end position="475"/>
    </location>
</feature>
<sequence>MYAGLQVGVECYCGNKPLLESDKVPEKECDFGCTGDYAKKCGGNWRNSVYSTGYTTQDLRIIHKDSQYLGCYIDNTVRKFKGLYYKSESMTSELCVNICYKLGYLYAATQVGSECYCGDTHPKSSEKMSEEDCQFKCFGDYSRNCGSFWRNSVYSTGYVGLGLTPTSDAEYNYQGCYKIMAKQEYEVGQNFGFTLSPAVCVEFCKRHWLSYAALYGGAICKCLSDPPSPEALVDDGQCITKCPGDDTKYCGGQDIEVSIFLSSVYDTGLSDVMHYNYTRHYLGCFNHNPRNIYRGYSFSQDQMTVRKCVVACKYYGYLYASLTDMQCTCGDKKLKDQDKIPEDSCGTPCAGESTYKCGGRESQSLYSTGSVIPEPTVADFGIKYLGCFNDIVKFKDLRAYIVDHEDQLDPKKCVDFCARLGFKYTGLLEGSQCLCGNKEPSRLSVVADHECAMRCSGREEHICGGKSRITAYASSVQSVDGEVDIRSRYLGCFRDKLDPRALRGSFKHSDKMTPWE</sequence>
<reference evidence="8" key="1">
    <citation type="submission" date="2015-12" db="EMBL/GenBank/DDBJ databases">
        <title>De novo transcriptome assembly of four potential Pierce s Disease insect vectors from Arizona vineyards.</title>
        <authorList>
            <person name="Tassone E.E."/>
        </authorList>
    </citation>
    <scope>NUCLEOTIDE SEQUENCE</scope>
</reference>
<dbReference type="GO" id="GO:0005886">
    <property type="term" value="C:plasma membrane"/>
    <property type="evidence" value="ECO:0007669"/>
    <property type="project" value="TreeGrafter"/>
</dbReference>
<dbReference type="AlphaFoldDB" id="A0A1B6E143"/>
<evidence type="ECO:0000313" key="8">
    <source>
        <dbReference type="EMBL" id="JAS31607.1"/>
    </source>
</evidence>
<dbReference type="InterPro" id="IPR002889">
    <property type="entry name" value="WSC_carb-bd"/>
</dbReference>
<dbReference type="EMBL" id="GEDC01005691">
    <property type="protein sequence ID" value="JAS31607.1"/>
    <property type="molecule type" value="Transcribed_RNA"/>
</dbReference>
<dbReference type="SMART" id="SM00321">
    <property type="entry name" value="WSC"/>
    <property type="match status" value="4"/>
</dbReference>
<dbReference type="PANTHER" id="PTHR24269:SF16">
    <property type="entry name" value="PROTEIN SLG1"/>
    <property type="match status" value="1"/>
</dbReference>
<evidence type="ECO:0000256" key="3">
    <source>
        <dbReference type="ARBA" id="ARBA00022729"/>
    </source>
</evidence>
<keyword evidence="6" id="KW-0325">Glycoprotein</keyword>
<evidence type="ECO:0000256" key="4">
    <source>
        <dbReference type="ARBA" id="ARBA00022989"/>
    </source>
</evidence>
<organism evidence="8">
    <name type="scientific">Clastoptera arizonana</name>
    <name type="common">Arizona spittle bug</name>
    <dbReference type="NCBI Taxonomy" id="38151"/>
    <lineage>
        <taxon>Eukaryota</taxon>
        <taxon>Metazoa</taxon>
        <taxon>Ecdysozoa</taxon>
        <taxon>Arthropoda</taxon>
        <taxon>Hexapoda</taxon>
        <taxon>Insecta</taxon>
        <taxon>Pterygota</taxon>
        <taxon>Neoptera</taxon>
        <taxon>Paraneoptera</taxon>
        <taxon>Hemiptera</taxon>
        <taxon>Auchenorrhyncha</taxon>
        <taxon>Cercopoidea</taxon>
        <taxon>Clastopteridae</taxon>
        <taxon>Clastoptera</taxon>
    </lineage>
</organism>
<feature type="domain" description="WSC" evidence="7">
    <location>
        <begin position="1"/>
        <end position="53"/>
    </location>
</feature>
<feature type="domain" description="WSC" evidence="7">
    <location>
        <begin position="278"/>
        <end position="369"/>
    </location>
</feature>
<evidence type="ECO:0000259" key="7">
    <source>
        <dbReference type="PROSITE" id="PS51212"/>
    </source>
</evidence>
<dbReference type="InterPro" id="IPR051836">
    <property type="entry name" value="Kremen_rcpt"/>
</dbReference>
<feature type="domain" description="WSC" evidence="7">
    <location>
        <begin position="65"/>
        <end position="157"/>
    </location>
</feature>
<feature type="non-terminal residue" evidence="8">
    <location>
        <position position="516"/>
    </location>
</feature>
<keyword evidence="4" id="KW-1133">Transmembrane helix</keyword>
<feature type="domain" description="WSC" evidence="7">
    <location>
        <begin position="170"/>
        <end position="263"/>
    </location>
</feature>
<keyword evidence="5" id="KW-0472">Membrane</keyword>
<comment type="subcellular location">
    <subcellularLocation>
        <location evidence="1">Membrane</location>
        <topology evidence="1">Single-pass membrane protein</topology>
    </subcellularLocation>
</comment>
<evidence type="ECO:0000256" key="6">
    <source>
        <dbReference type="ARBA" id="ARBA00023180"/>
    </source>
</evidence>
<name>A0A1B6E143_9HEMI</name>
<gene>
    <name evidence="8" type="ORF">g.44035</name>
</gene>
<protein>
    <recommendedName>
        <fullName evidence="7">WSC domain-containing protein</fullName>
    </recommendedName>
</protein>
<keyword evidence="3" id="KW-0732">Signal</keyword>
<proteinExistence type="predicted"/>
<evidence type="ECO:0000256" key="5">
    <source>
        <dbReference type="ARBA" id="ARBA00023136"/>
    </source>
</evidence>